<dbReference type="AlphaFoldDB" id="A0A4Y9ZCG4"/>
<evidence type="ECO:0000313" key="1">
    <source>
        <dbReference type="EMBL" id="TFY71478.1"/>
    </source>
</evidence>
<proteinExistence type="predicted"/>
<protein>
    <submittedName>
        <fullName evidence="1">Uncharacterized protein</fullName>
    </submittedName>
</protein>
<sequence>MSGAEVAGLFRPLTDMVAGAIVMTILKPLPKNQVKAGETYLDRALILTEQHRQILSDDDKVTIEGDFKEANTKLAEYDTFKGVSLRGTYATSHEYKKRAKKAYKTAKHISDARRIEHAFAKQVADATIDVADKESIQHKLDEGFKAELHDNIVEAIESSPKVQEDSSYSNAEYAAAVAEGAWSQLTGILSFLHGQ</sequence>
<reference evidence="1 2" key="1">
    <citation type="submission" date="2019-02" db="EMBL/GenBank/DDBJ databases">
        <title>Genome sequencing of the rare red list fungi Dentipellis fragilis.</title>
        <authorList>
            <person name="Buettner E."/>
            <person name="Kellner H."/>
        </authorList>
    </citation>
    <scope>NUCLEOTIDE SEQUENCE [LARGE SCALE GENOMIC DNA]</scope>
    <source>
        <strain evidence="1 2">DSM 105465</strain>
    </source>
</reference>
<dbReference type="EMBL" id="SEOQ01000050">
    <property type="protein sequence ID" value="TFY71478.1"/>
    <property type="molecule type" value="Genomic_DNA"/>
</dbReference>
<dbReference type="Proteomes" id="UP000298327">
    <property type="component" value="Unassembled WGS sequence"/>
</dbReference>
<accession>A0A4Y9ZCG4</accession>
<keyword evidence="2" id="KW-1185">Reference proteome</keyword>
<organism evidence="1 2">
    <name type="scientific">Dentipellis fragilis</name>
    <dbReference type="NCBI Taxonomy" id="205917"/>
    <lineage>
        <taxon>Eukaryota</taxon>
        <taxon>Fungi</taxon>
        <taxon>Dikarya</taxon>
        <taxon>Basidiomycota</taxon>
        <taxon>Agaricomycotina</taxon>
        <taxon>Agaricomycetes</taxon>
        <taxon>Russulales</taxon>
        <taxon>Hericiaceae</taxon>
        <taxon>Dentipellis</taxon>
    </lineage>
</organism>
<evidence type="ECO:0000313" key="2">
    <source>
        <dbReference type="Proteomes" id="UP000298327"/>
    </source>
</evidence>
<comment type="caution">
    <text evidence="1">The sequence shown here is derived from an EMBL/GenBank/DDBJ whole genome shotgun (WGS) entry which is preliminary data.</text>
</comment>
<gene>
    <name evidence="1" type="ORF">EVG20_g1545</name>
</gene>
<name>A0A4Y9ZCG4_9AGAM</name>